<dbReference type="RefSeq" id="WP_058853863.1">
    <property type="nucleotide sequence ID" value="NZ_BMMH01000008.1"/>
</dbReference>
<dbReference type="Gene3D" id="3.60.15.10">
    <property type="entry name" value="Ribonuclease Z/Hydroxyacylglutathione hydrolase-like"/>
    <property type="match status" value="1"/>
</dbReference>
<dbReference type="PANTHER" id="PTHR42978">
    <property type="entry name" value="QUORUM-QUENCHING LACTONASE YTNP-RELATED-RELATED"/>
    <property type="match status" value="1"/>
</dbReference>
<name>A0A917RRK6_9NOCA</name>
<keyword evidence="2" id="KW-0479">Metal-binding</keyword>
<proteinExistence type="inferred from homology"/>
<dbReference type="InterPro" id="IPR051013">
    <property type="entry name" value="MBL_superfamily_lactonases"/>
</dbReference>
<reference evidence="6" key="2">
    <citation type="submission" date="2020-09" db="EMBL/GenBank/DDBJ databases">
        <authorList>
            <person name="Sun Q."/>
            <person name="Zhou Y."/>
        </authorList>
    </citation>
    <scope>NUCLEOTIDE SEQUENCE</scope>
    <source>
        <strain evidence="6">CGMCC 4.3508</strain>
    </source>
</reference>
<evidence type="ECO:0000313" key="7">
    <source>
        <dbReference type="Proteomes" id="UP000638263"/>
    </source>
</evidence>
<dbReference type="Proteomes" id="UP000638263">
    <property type="component" value="Unassembled WGS sequence"/>
</dbReference>
<dbReference type="GO" id="GO:0046872">
    <property type="term" value="F:metal ion binding"/>
    <property type="evidence" value="ECO:0007669"/>
    <property type="project" value="UniProtKB-KW"/>
</dbReference>
<keyword evidence="7" id="KW-1185">Reference proteome</keyword>
<dbReference type="SUPFAM" id="SSF56281">
    <property type="entry name" value="Metallo-hydrolase/oxidoreductase"/>
    <property type="match status" value="1"/>
</dbReference>
<evidence type="ECO:0000259" key="5">
    <source>
        <dbReference type="SMART" id="SM00849"/>
    </source>
</evidence>
<evidence type="ECO:0000256" key="3">
    <source>
        <dbReference type="ARBA" id="ARBA00022801"/>
    </source>
</evidence>
<evidence type="ECO:0000256" key="2">
    <source>
        <dbReference type="ARBA" id="ARBA00022723"/>
    </source>
</evidence>
<reference evidence="6" key="1">
    <citation type="journal article" date="2014" name="Int. J. Syst. Evol. Microbiol.">
        <title>Complete genome sequence of Corynebacterium casei LMG S-19264T (=DSM 44701T), isolated from a smear-ripened cheese.</title>
        <authorList>
            <consortium name="US DOE Joint Genome Institute (JGI-PGF)"/>
            <person name="Walter F."/>
            <person name="Albersmeier A."/>
            <person name="Kalinowski J."/>
            <person name="Ruckert C."/>
        </authorList>
    </citation>
    <scope>NUCLEOTIDE SEQUENCE</scope>
    <source>
        <strain evidence="6">CGMCC 4.3508</strain>
    </source>
</reference>
<protein>
    <submittedName>
        <fullName evidence="6">MBL fold metallo-hydrolase</fullName>
    </submittedName>
</protein>
<dbReference type="InterPro" id="IPR036866">
    <property type="entry name" value="RibonucZ/Hydroxyglut_hydro"/>
</dbReference>
<organism evidence="6 7">
    <name type="scientific">Nocardia jinanensis</name>
    <dbReference type="NCBI Taxonomy" id="382504"/>
    <lineage>
        <taxon>Bacteria</taxon>
        <taxon>Bacillati</taxon>
        <taxon>Actinomycetota</taxon>
        <taxon>Actinomycetes</taxon>
        <taxon>Mycobacteriales</taxon>
        <taxon>Nocardiaceae</taxon>
        <taxon>Nocardia</taxon>
    </lineage>
</organism>
<dbReference type="SMART" id="SM00849">
    <property type="entry name" value="Lactamase_B"/>
    <property type="match status" value="1"/>
</dbReference>
<gene>
    <name evidence="6" type="ORF">GCM10011588_39880</name>
</gene>
<feature type="domain" description="Metallo-beta-lactamase" evidence="5">
    <location>
        <begin position="72"/>
        <end position="279"/>
    </location>
</feature>
<accession>A0A917RRK6</accession>
<dbReference type="PANTHER" id="PTHR42978:SF6">
    <property type="entry name" value="QUORUM-QUENCHING LACTONASE YTNP-RELATED"/>
    <property type="match status" value="1"/>
</dbReference>
<keyword evidence="3" id="KW-0378">Hydrolase</keyword>
<comment type="similarity">
    <text evidence="1">Belongs to the metallo-beta-lactamase superfamily.</text>
</comment>
<evidence type="ECO:0000256" key="4">
    <source>
        <dbReference type="ARBA" id="ARBA00022833"/>
    </source>
</evidence>
<dbReference type="CDD" id="cd07720">
    <property type="entry name" value="OPHC2-like_MBL-fold"/>
    <property type="match status" value="1"/>
</dbReference>
<comment type="caution">
    <text evidence="6">The sequence shown here is derived from an EMBL/GenBank/DDBJ whole genome shotgun (WGS) entry which is preliminary data.</text>
</comment>
<sequence length="304" mass="32759">MSSDNPSHSGRPGLDELVPSRYAVQVGDIEVLVISDGVLPIGAETLAYNADSADLAAWLDDMFLPPDVLDWPLNVVVVRSGEQTVLIDAGLGSEFPDFQQAGRLAVRLEAAGIDTASVTDVVLTHLHMDHIGGLLGDGLGRGLRPDLRVHVAAAEAEFWESPDFSRTSMPAGVPDALRSAATRFLEEYRGRLRPFETEHEVAPGVVATRTGGHTPGHSVVRLASGGDRLTFAGDAVFQVAFDRPDWFNGFEHDPEEAARVRVRLLQELAANREALVATHLPFPSVCHVATAGNTFRCVPAVWDF</sequence>
<keyword evidence="4" id="KW-0862">Zinc</keyword>
<dbReference type="GO" id="GO:0016787">
    <property type="term" value="F:hydrolase activity"/>
    <property type="evidence" value="ECO:0007669"/>
    <property type="project" value="UniProtKB-KW"/>
</dbReference>
<evidence type="ECO:0000313" key="6">
    <source>
        <dbReference type="EMBL" id="GGL21052.1"/>
    </source>
</evidence>
<dbReference type="EMBL" id="BMMH01000008">
    <property type="protein sequence ID" value="GGL21052.1"/>
    <property type="molecule type" value="Genomic_DNA"/>
</dbReference>
<dbReference type="InterPro" id="IPR001279">
    <property type="entry name" value="Metallo-B-lactamas"/>
</dbReference>
<dbReference type="AlphaFoldDB" id="A0A917RRK6"/>
<evidence type="ECO:0000256" key="1">
    <source>
        <dbReference type="ARBA" id="ARBA00007749"/>
    </source>
</evidence>
<dbReference type="Pfam" id="PF00753">
    <property type="entry name" value="Lactamase_B"/>
    <property type="match status" value="1"/>
</dbReference>